<dbReference type="InterPro" id="IPR050361">
    <property type="entry name" value="MPP/UQCRC_Complex"/>
</dbReference>
<dbReference type="RefSeq" id="WP_381443423.1">
    <property type="nucleotide sequence ID" value="NZ_JBHSNP010000011.1"/>
</dbReference>
<dbReference type="Proteomes" id="UP001596071">
    <property type="component" value="Unassembled WGS sequence"/>
</dbReference>
<gene>
    <name evidence="2" type="primary">yfmF</name>
    <name evidence="2" type="ORF">ACFPTP_07795</name>
</gene>
<protein>
    <submittedName>
        <fullName evidence="2">EF-P 5-aminopentanol modification-associated protein YfmF</fullName>
    </submittedName>
</protein>
<accession>A0ABW0TVS4</accession>
<name>A0ABW0TVS4_9BACL</name>
<evidence type="ECO:0000313" key="3">
    <source>
        <dbReference type="Proteomes" id="UP001596071"/>
    </source>
</evidence>
<sequence>MFTKVELQKGVNLYIRKTDQFKTITMSIKWLAELDEKQAAYRAVLSNVLQDSNADYPKQSDLRKALDELYGTVFFMDAGKRGNSHIVSLNMECVNDEYLSTSGVFDEALKMVHSVIFNPNLKDGSFDSTIVNREKRTVIERIRSIYDDKGRYAHKRMLELMRPNDPASMSASGTEADVESITNATLLDTYKSMLDEDEIDIYVVGDIQEDELIEKIKSMFGFATRAVTKKQYEQPDKEVKEARQVFERQDMKQGKLQVGYSTPVSFFHPDYPKMQVTNGVLGGFAHSKLFMNVREKESMAYTVNSAYAAYYGILYVMAGIDAELEEKAVKLIGEQIDEMQNGNISDLELDQTVALLTNSIRSAFDSARGQIEVYDQYKQLDEDFTADKWIANWEAVSIEDVKQMASQIHLELVYLLSGREA</sequence>
<reference evidence="3" key="1">
    <citation type="journal article" date="2019" name="Int. J. Syst. Evol. Microbiol.">
        <title>The Global Catalogue of Microorganisms (GCM) 10K type strain sequencing project: providing services to taxonomists for standard genome sequencing and annotation.</title>
        <authorList>
            <consortium name="The Broad Institute Genomics Platform"/>
            <consortium name="The Broad Institute Genome Sequencing Center for Infectious Disease"/>
            <person name="Wu L."/>
            <person name="Ma J."/>
        </authorList>
    </citation>
    <scope>NUCLEOTIDE SEQUENCE [LARGE SCALE GENOMIC DNA]</scope>
    <source>
        <strain evidence="3">KACC 11299</strain>
    </source>
</reference>
<dbReference type="PANTHER" id="PTHR11851:SF186">
    <property type="entry name" value="INACTIVE METALLOPROTEASE YMFF-RELATED"/>
    <property type="match status" value="1"/>
</dbReference>
<comment type="caution">
    <text evidence="2">The sequence shown here is derived from an EMBL/GenBank/DDBJ whole genome shotgun (WGS) entry which is preliminary data.</text>
</comment>
<proteinExistence type="predicted"/>
<dbReference type="Gene3D" id="3.30.830.10">
    <property type="entry name" value="Metalloenzyme, LuxS/M16 peptidase-like"/>
    <property type="match status" value="2"/>
</dbReference>
<feature type="domain" description="Peptidase M16 C-terminal" evidence="1">
    <location>
        <begin position="180"/>
        <end position="354"/>
    </location>
</feature>
<dbReference type="SUPFAM" id="SSF63411">
    <property type="entry name" value="LuxS/MPP-like metallohydrolase"/>
    <property type="match status" value="2"/>
</dbReference>
<dbReference type="NCBIfam" id="NF047422">
    <property type="entry name" value="YfmF_fam"/>
    <property type="match status" value="1"/>
</dbReference>
<dbReference type="InterPro" id="IPR007863">
    <property type="entry name" value="Peptidase_M16_C"/>
</dbReference>
<dbReference type="Pfam" id="PF05193">
    <property type="entry name" value="Peptidase_M16_C"/>
    <property type="match status" value="1"/>
</dbReference>
<dbReference type="InterPro" id="IPR011249">
    <property type="entry name" value="Metalloenz_LuxS/M16"/>
</dbReference>
<evidence type="ECO:0000313" key="2">
    <source>
        <dbReference type="EMBL" id="MFC5603125.1"/>
    </source>
</evidence>
<keyword evidence="3" id="KW-1185">Reference proteome</keyword>
<dbReference type="PANTHER" id="PTHR11851">
    <property type="entry name" value="METALLOPROTEASE"/>
    <property type="match status" value="1"/>
</dbReference>
<organism evidence="2 3">
    <name type="scientific">Sporosarcina koreensis</name>
    <dbReference type="NCBI Taxonomy" id="334735"/>
    <lineage>
        <taxon>Bacteria</taxon>
        <taxon>Bacillati</taxon>
        <taxon>Bacillota</taxon>
        <taxon>Bacilli</taxon>
        <taxon>Bacillales</taxon>
        <taxon>Caryophanaceae</taxon>
        <taxon>Sporosarcina</taxon>
    </lineage>
</organism>
<dbReference type="EMBL" id="JBHSNP010000011">
    <property type="protein sequence ID" value="MFC5603125.1"/>
    <property type="molecule type" value="Genomic_DNA"/>
</dbReference>
<evidence type="ECO:0000259" key="1">
    <source>
        <dbReference type="Pfam" id="PF05193"/>
    </source>
</evidence>